<protein>
    <submittedName>
        <fullName evidence="1">Uncharacterized protein</fullName>
    </submittedName>
</protein>
<name>A0A0L6UTA9_9BASI</name>
<accession>A0A0L6UTA9</accession>
<organism evidence="1 2">
    <name type="scientific">Puccinia sorghi</name>
    <dbReference type="NCBI Taxonomy" id="27349"/>
    <lineage>
        <taxon>Eukaryota</taxon>
        <taxon>Fungi</taxon>
        <taxon>Dikarya</taxon>
        <taxon>Basidiomycota</taxon>
        <taxon>Pucciniomycotina</taxon>
        <taxon>Pucciniomycetes</taxon>
        <taxon>Pucciniales</taxon>
        <taxon>Pucciniaceae</taxon>
        <taxon>Puccinia</taxon>
    </lineage>
</organism>
<dbReference type="AlphaFoldDB" id="A0A0L6UTA9"/>
<dbReference type="InterPro" id="IPR008948">
    <property type="entry name" value="L-Aspartase-like"/>
</dbReference>
<dbReference type="Proteomes" id="UP000037035">
    <property type="component" value="Unassembled WGS sequence"/>
</dbReference>
<dbReference type="EMBL" id="LAVV01008995">
    <property type="protein sequence ID" value="KNZ51462.1"/>
    <property type="molecule type" value="Genomic_DNA"/>
</dbReference>
<gene>
    <name evidence="1" type="ORF">VP01_3944g1</name>
</gene>
<evidence type="ECO:0000313" key="1">
    <source>
        <dbReference type="EMBL" id="KNZ51462.1"/>
    </source>
</evidence>
<dbReference type="VEuPathDB" id="FungiDB:VP01_3944g1"/>
<dbReference type="GO" id="GO:0003824">
    <property type="term" value="F:catalytic activity"/>
    <property type="evidence" value="ECO:0007669"/>
    <property type="project" value="InterPro"/>
</dbReference>
<reference evidence="1 2" key="1">
    <citation type="submission" date="2015-08" db="EMBL/GenBank/DDBJ databases">
        <title>Next Generation Sequencing and Analysis of the Genome of Puccinia sorghi L Schw, the Causal Agent of Maize Common Rust.</title>
        <authorList>
            <person name="Rochi L."/>
            <person name="Burguener G."/>
            <person name="Darino M."/>
            <person name="Turjanski A."/>
            <person name="Kreff E."/>
            <person name="Dieguez M.J."/>
            <person name="Sacco F."/>
        </authorList>
    </citation>
    <scope>NUCLEOTIDE SEQUENCE [LARGE SCALE GENOMIC DNA]</scope>
    <source>
        <strain evidence="1 2">RO10H11247</strain>
    </source>
</reference>
<dbReference type="SUPFAM" id="SSF48557">
    <property type="entry name" value="L-aspartase-like"/>
    <property type="match status" value="1"/>
</dbReference>
<comment type="caution">
    <text evidence="1">The sequence shown here is derived from an EMBL/GenBank/DDBJ whole genome shotgun (WGS) entry which is preliminary data.</text>
</comment>
<evidence type="ECO:0000313" key="2">
    <source>
        <dbReference type="Proteomes" id="UP000037035"/>
    </source>
</evidence>
<sequence length="49" mass="5623">MTFERIFYIINDILHQDGNFQAPSTATLMEKMCLAIANISKIMFAQVNK</sequence>
<keyword evidence="2" id="KW-1185">Reference proteome</keyword>
<proteinExistence type="predicted"/>
<dbReference type="Gene3D" id="1.20.200.10">
    <property type="entry name" value="Fumarase/aspartase (Central domain)"/>
    <property type="match status" value="1"/>
</dbReference>